<protein>
    <submittedName>
        <fullName evidence="1">Uncharacterized protein</fullName>
    </submittedName>
</protein>
<dbReference type="EMBL" id="CM042884">
    <property type="protein sequence ID" value="KAI4368937.1"/>
    <property type="molecule type" value="Genomic_DNA"/>
</dbReference>
<comment type="caution">
    <text evidence="1">The sequence shown here is derived from an EMBL/GenBank/DDBJ whole genome shotgun (WGS) entry which is preliminary data.</text>
</comment>
<evidence type="ECO:0000313" key="2">
    <source>
        <dbReference type="Proteomes" id="UP001057402"/>
    </source>
</evidence>
<gene>
    <name evidence="1" type="ORF">MLD38_017437</name>
</gene>
<sequence>MAAKRRAPRKSQPSPPPPPPPPPPSAEESDDGGDDSETEEGRPVLDPPAPRAAVTGKPSGKDDATTAKKSIQRIWSNEDQMALVKGMVDYIATQGKDPVANIEGFWLFIRKELSFPVTELQLMRKIRMVKEKYMNNQKKDRVFSKAYDAEVFELSRKVWGTGQKSVAPENSRGNKGKSNIYDKEEAEAEAVEKCGNGEGVDDDGLEWDDKSVNLMMGNTGWSPELAGAVVKSMAETQRKSFAQRWKKLKAEELSCLASRRSLESGTMSAIF</sequence>
<organism evidence="1 2">
    <name type="scientific">Melastoma candidum</name>
    <dbReference type="NCBI Taxonomy" id="119954"/>
    <lineage>
        <taxon>Eukaryota</taxon>
        <taxon>Viridiplantae</taxon>
        <taxon>Streptophyta</taxon>
        <taxon>Embryophyta</taxon>
        <taxon>Tracheophyta</taxon>
        <taxon>Spermatophyta</taxon>
        <taxon>Magnoliopsida</taxon>
        <taxon>eudicotyledons</taxon>
        <taxon>Gunneridae</taxon>
        <taxon>Pentapetalae</taxon>
        <taxon>rosids</taxon>
        <taxon>malvids</taxon>
        <taxon>Myrtales</taxon>
        <taxon>Melastomataceae</taxon>
        <taxon>Melastomatoideae</taxon>
        <taxon>Melastomateae</taxon>
        <taxon>Melastoma</taxon>
    </lineage>
</organism>
<accession>A0ACB9QQ29</accession>
<name>A0ACB9QQ29_9MYRT</name>
<reference evidence="2" key="1">
    <citation type="journal article" date="2023" name="Front. Plant Sci.">
        <title>Chromosomal-level genome assembly of Melastoma candidum provides insights into trichome evolution.</title>
        <authorList>
            <person name="Zhong Y."/>
            <person name="Wu W."/>
            <person name="Sun C."/>
            <person name="Zou P."/>
            <person name="Liu Y."/>
            <person name="Dai S."/>
            <person name="Zhou R."/>
        </authorList>
    </citation>
    <scope>NUCLEOTIDE SEQUENCE [LARGE SCALE GENOMIC DNA]</scope>
</reference>
<keyword evidence="2" id="KW-1185">Reference proteome</keyword>
<evidence type="ECO:0000313" key="1">
    <source>
        <dbReference type="EMBL" id="KAI4368937.1"/>
    </source>
</evidence>
<proteinExistence type="predicted"/>
<dbReference type="Proteomes" id="UP001057402">
    <property type="component" value="Chromosome 5"/>
</dbReference>